<dbReference type="InterPro" id="IPR000210">
    <property type="entry name" value="BTB/POZ_dom"/>
</dbReference>
<evidence type="ECO:0000256" key="3">
    <source>
        <dbReference type="ARBA" id="ARBA00022782"/>
    </source>
</evidence>
<feature type="compositionally biased region" description="Acidic residues" evidence="10">
    <location>
        <begin position="321"/>
        <end position="334"/>
    </location>
</feature>
<evidence type="ECO:0000256" key="1">
    <source>
        <dbReference type="ARBA" id="ARBA00004123"/>
    </source>
</evidence>
<evidence type="ECO:0000256" key="7">
    <source>
        <dbReference type="ARBA" id="ARBA00023242"/>
    </source>
</evidence>
<evidence type="ECO:0000256" key="5">
    <source>
        <dbReference type="ARBA" id="ARBA00023015"/>
    </source>
</evidence>
<evidence type="ECO:0000313" key="13">
    <source>
        <dbReference type="EMBL" id="JAT30177.1"/>
    </source>
</evidence>
<dbReference type="EMBL" id="GEBQ01009800">
    <property type="protein sequence ID" value="JAT30177.1"/>
    <property type="molecule type" value="Transcribed_RNA"/>
</dbReference>
<dbReference type="Pfam" id="PF00096">
    <property type="entry name" value="zf-C2H2"/>
    <property type="match status" value="2"/>
</dbReference>
<dbReference type="Pfam" id="PF00651">
    <property type="entry name" value="BTB"/>
    <property type="match status" value="1"/>
</dbReference>
<dbReference type="GO" id="GO:0007464">
    <property type="term" value="P:R3/R4 cell fate commitment"/>
    <property type="evidence" value="ECO:0007669"/>
    <property type="project" value="UniProtKB-ARBA"/>
</dbReference>
<keyword evidence="9" id="KW-0863">Zinc-finger</keyword>
<keyword evidence="5" id="KW-0805">Transcription regulation</keyword>
<dbReference type="InterPro" id="IPR036236">
    <property type="entry name" value="Znf_C2H2_sf"/>
</dbReference>
<dbReference type="GO" id="GO:0035167">
    <property type="term" value="P:larval lymph gland hemopoiesis"/>
    <property type="evidence" value="ECO:0007669"/>
    <property type="project" value="UniProtKB-ARBA"/>
</dbReference>
<sequence length="450" mass="51002">MASNQQFCLRWNNHQSTLISVFDHLLESGTLVDCTLAAEGQFLKAHKVVLSACSPYLEALLSQHYEKHPILILKDVSFHELKAMLDYMYRGEVNISQEQLGTFLKAAESLQIKGLTDSGAISENRDFERSREIDHVREFNRSSRSLPVSVPKKIDMILRKQLPILPRPISPLVNMPSNLMMSLNSDQRKSAMKHPLMQEINQGSPNMRHREGSVSPTTKRKRQCPPYLVPAEDSNRALSPVENNHEEILLNDRNKESAATVPQNSSNIVVPTALVVNKKQAKVDELVQSESAVESETVKREVKTENLDFSDVVQNEDSVEDLTVDEEEEEMDELDLSRPGPSNMPNSQVAGIPWHSAGEGNGEDLLLAAQQDSQDAVRSLLECAKCHKTYSSPHTLRRHVRLECGQEPRFRCPYCPHRTKQRYNLMLHISRTHREVLSQHQVVPRLGAMW</sequence>
<dbReference type="GO" id="GO:0048813">
    <property type="term" value="P:dendrite morphogenesis"/>
    <property type="evidence" value="ECO:0007669"/>
    <property type="project" value="UniProtKB-ARBA"/>
</dbReference>
<feature type="domain" description="BTB" evidence="11">
    <location>
        <begin position="32"/>
        <end position="97"/>
    </location>
</feature>
<evidence type="ECO:0000256" key="10">
    <source>
        <dbReference type="SAM" id="MobiDB-lite"/>
    </source>
</evidence>
<evidence type="ECO:0000256" key="9">
    <source>
        <dbReference type="PROSITE-ProRule" id="PRU00042"/>
    </source>
</evidence>
<keyword evidence="7" id="KW-0539">Nucleus</keyword>
<dbReference type="PROSITE" id="PS50097">
    <property type="entry name" value="BTB"/>
    <property type="match status" value="1"/>
</dbReference>
<keyword evidence="3" id="KW-0221">Differentiation</keyword>
<dbReference type="SMART" id="SM00355">
    <property type="entry name" value="ZnF_C2H2"/>
    <property type="match status" value="2"/>
</dbReference>
<dbReference type="GO" id="GO:0008270">
    <property type="term" value="F:zinc ion binding"/>
    <property type="evidence" value="ECO:0007669"/>
    <property type="project" value="UniProtKB-KW"/>
</dbReference>
<dbReference type="SMART" id="SM00225">
    <property type="entry name" value="BTB"/>
    <property type="match status" value="1"/>
</dbReference>
<dbReference type="CDD" id="cd18315">
    <property type="entry name" value="BTB_POZ_BAB-like"/>
    <property type="match status" value="1"/>
</dbReference>
<gene>
    <name evidence="13" type="ORF">g.23577</name>
</gene>
<dbReference type="FunFam" id="3.30.710.10:FF:000091">
    <property type="entry name" value="Lola, isoform F"/>
    <property type="match status" value="1"/>
</dbReference>
<dbReference type="GO" id="GO:0006357">
    <property type="term" value="P:regulation of transcription by RNA polymerase II"/>
    <property type="evidence" value="ECO:0007669"/>
    <property type="project" value="TreeGrafter"/>
</dbReference>
<dbReference type="SUPFAM" id="SSF57667">
    <property type="entry name" value="beta-beta-alpha zinc fingers"/>
    <property type="match status" value="1"/>
</dbReference>
<dbReference type="SUPFAM" id="SSF54695">
    <property type="entry name" value="POZ domain"/>
    <property type="match status" value="1"/>
</dbReference>
<dbReference type="GO" id="GO:0005634">
    <property type="term" value="C:nucleus"/>
    <property type="evidence" value="ECO:0007669"/>
    <property type="project" value="UniProtKB-SubCell"/>
</dbReference>
<keyword evidence="6" id="KW-0804">Transcription</keyword>
<evidence type="ECO:0008006" key="14">
    <source>
        <dbReference type="Google" id="ProtNLM"/>
    </source>
</evidence>
<keyword evidence="9" id="KW-0862">Zinc</keyword>
<dbReference type="PANTHER" id="PTHR23110:SF111">
    <property type="entry name" value="LONGITUDINALS LACKING PROTEIN, ISOFORMS F_I_K_T"/>
    <property type="match status" value="1"/>
</dbReference>
<reference evidence="13" key="1">
    <citation type="submission" date="2015-11" db="EMBL/GenBank/DDBJ databases">
        <title>De novo transcriptome assembly of four potential Pierce s Disease insect vectors from Arizona vineyards.</title>
        <authorList>
            <person name="Tassone E.E."/>
        </authorList>
    </citation>
    <scope>NUCLEOTIDE SEQUENCE</scope>
</reference>
<dbReference type="InterPro" id="IPR051095">
    <property type="entry name" value="Dros_DevTransReg"/>
</dbReference>
<dbReference type="Gene3D" id="3.30.710.10">
    <property type="entry name" value="Potassium Channel Kv1.1, Chain A"/>
    <property type="match status" value="1"/>
</dbReference>
<comment type="function">
    <text evidence="8">Putative transcription factor required for axon growth and guidance in the central and peripheral nervous systems. Repels CNS axons away from the midline by promoting the expression of the midline repellent sli and its receptor robo.</text>
</comment>
<dbReference type="GO" id="GO:0045467">
    <property type="term" value="P:R7 cell development"/>
    <property type="evidence" value="ECO:0007669"/>
    <property type="project" value="UniProtKB-ARBA"/>
</dbReference>
<evidence type="ECO:0000256" key="8">
    <source>
        <dbReference type="ARBA" id="ARBA00037382"/>
    </source>
</evidence>
<proteinExistence type="predicted"/>
<keyword evidence="2" id="KW-0217">Developmental protein</keyword>
<feature type="domain" description="C2H2-type" evidence="12">
    <location>
        <begin position="381"/>
        <end position="408"/>
    </location>
</feature>
<accession>A0A1B6M2N0</accession>
<dbReference type="PROSITE" id="PS50157">
    <property type="entry name" value="ZINC_FINGER_C2H2_2"/>
    <property type="match status" value="1"/>
</dbReference>
<keyword evidence="9" id="KW-0479">Metal-binding</keyword>
<evidence type="ECO:0000256" key="4">
    <source>
        <dbReference type="ARBA" id="ARBA00022902"/>
    </source>
</evidence>
<dbReference type="GO" id="GO:0008406">
    <property type="term" value="P:gonad development"/>
    <property type="evidence" value="ECO:0007669"/>
    <property type="project" value="UniProtKB-ARBA"/>
</dbReference>
<evidence type="ECO:0000256" key="2">
    <source>
        <dbReference type="ARBA" id="ARBA00022473"/>
    </source>
</evidence>
<name>A0A1B6M2N0_9HEMI</name>
<dbReference type="InterPro" id="IPR013087">
    <property type="entry name" value="Znf_C2H2_type"/>
</dbReference>
<dbReference type="GO" id="GO:0045476">
    <property type="term" value="P:nurse cell apoptotic process"/>
    <property type="evidence" value="ECO:0007669"/>
    <property type="project" value="UniProtKB-ARBA"/>
</dbReference>
<comment type="subcellular location">
    <subcellularLocation>
        <location evidence="1">Nucleus</location>
    </subcellularLocation>
</comment>
<evidence type="ECO:0000256" key="6">
    <source>
        <dbReference type="ARBA" id="ARBA00023163"/>
    </source>
</evidence>
<dbReference type="InterPro" id="IPR011333">
    <property type="entry name" value="SKP1/BTB/POZ_sf"/>
</dbReference>
<dbReference type="PANTHER" id="PTHR23110">
    <property type="entry name" value="BTB DOMAIN TRANSCRIPTION FACTOR"/>
    <property type="match status" value="1"/>
</dbReference>
<protein>
    <recommendedName>
        <fullName evidence="14">BTB domain-containing protein</fullName>
    </recommendedName>
</protein>
<feature type="region of interest" description="Disordered" evidence="10">
    <location>
        <begin position="321"/>
        <end position="343"/>
    </location>
</feature>
<dbReference type="Gene3D" id="3.30.160.60">
    <property type="entry name" value="Classic Zinc Finger"/>
    <property type="match status" value="1"/>
</dbReference>
<dbReference type="GO" id="GO:0016199">
    <property type="term" value="P:axon midline choice point recognition"/>
    <property type="evidence" value="ECO:0007669"/>
    <property type="project" value="UniProtKB-ARBA"/>
</dbReference>
<evidence type="ECO:0000259" key="11">
    <source>
        <dbReference type="PROSITE" id="PS50097"/>
    </source>
</evidence>
<dbReference type="GO" id="GO:0007526">
    <property type="term" value="P:larval somatic muscle development"/>
    <property type="evidence" value="ECO:0007669"/>
    <property type="project" value="UniProtKB-ARBA"/>
</dbReference>
<feature type="region of interest" description="Disordered" evidence="10">
    <location>
        <begin position="202"/>
        <end position="232"/>
    </location>
</feature>
<organism evidence="13">
    <name type="scientific">Graphocephala atropunctata</name>
    <dbReference type="NCBI Taxonomy" id="36148"/>
    <lineage>
        <taxon>Eukaryota</taxon>
        <taxon>Metazoa</taxon>
        <taxon>Ecdysozoa</taxon>
        <taxon>Arthropoda</taxon>
        <taxon>Hexapoda</taxon>
        <taxon>Insecta</taxon>
        <taxon>Pterygota</taxon>
        <taxon>Neoptera</taxon>
        <taxon>Paraneoptera</taxon>
        <taxon>Hemiptera</taxon>
        <taxon>Auchenorrhyncha</taxon>
        <taxon>Membracoidea</taxon>
        <taxon>Cicadellidae</taxon>
        <taxon>Cicadellinae</taxon>
        <taxon>Cicadellini</taxon>
        <taxon>Graphocephala</taxon>
    </lineage>
</organism>
<feature type="non-terminal residue" evidence="13">
    <location>
        <position position="450"/>
    </location>
</feature>
<evidence type="ECO:0000259" key="12">
    <source>
        <dbReference type="PROSITE" id="PS50157"/>
    </source>
</evidence>
<dbReference type="AlphaFoldDB" id="A0A1B6M2N0"/>
<keyword evidence="4" id="KW-0524">Neurogenesis</keyword>